<dbReference type="EMBL" id="AWWV01000030">
    <property type="protein sequence ID" value="OMP12388.1"/>
    <property type="molecule type" value="Genomic_DNA"/>
</dbReference>
<dbReference type="Proteomes" id="UP000188268">
    <property type="component" value="Unassembled WGS sequence"/>
</dbReference>
<keyword evidence="2" id="KW-1185">Reference proteome</keyword>
<evidence type="ECO:0000313" key="1">
    <source>
        <dbReference type="EMBL" id="OMP12388.1"/>
    </source>
</evidence>
<reference evidence="1 2" key="1">
    <citation type="submission" date="2013-09" db="EMBL/GenBank/DDBJ databases">
        <title>Corchorus capsularis genome sequencing.</title>
        <authorList>
            <person name="Alam M."/>
            <person name="Haque M.S."/>
            <person name="Islam M.S."/>
            <person name="Emdad E.M."/>
            <person name="Islam M.M."/>
            <person name="Ahmed B."/>
            <person name="Halim A."/>
            <person name="Hossen Q.M.M."/>
            <person name="Hossain M.Z."/>
            <person name="Ahmed R."/>
            <person name="Khan M.M."/>
            <person name="Islam R."/>
            <person name="Rashid M.M."/>
            <person name="Khan S.A."/>
            <person name="Rahman M.S."/>
            <person name="Alam M."/>
        </authorList>
    </citation>
    <scope>NUCLEOTIDE SEQUENCE [LARGE SCALE GENOMIC DNA]</scope>
    <source>
        <strain evidence="2">cv. CVL-1</strain>
        <tissue evidence="1">Whole seedling</tissue>
    </source>
</reference>
<protein>
    <submittedName>
        <fullName evidence="1">Uncharacterized protein</fullName>
    </submittedName>
</protein>
<proteinExistence type="predicted"/>
<gene>
    <name evidence="1" type="ORF">CCACVL1_00013</name>
</gene>
<dbReference type="AlphaFoldDB" id="A0A1R3KZE3"/>
<evidence type="ECO:0000313" key="2">
    <source>
        <dbReference type="Proteomes" id="UP000188268"/>
    </source>
</evidence>
<sequence length="33" mass="3708">MGMQDEEVPNSNLAFDDDAAYVGRNDERLLHQG</sequence>
<organism evidence="1 2">
    <name type="scientific">Corchorus capsularis</name>
    <name type="common">Jute</name>
    <dbReference type="NCBI Taxonomy" id="210143"/>
    <lineage>
        <taxon>Eukaryota</taxon>
        <taxon>Viridiplantae</taxon>
        <taxon>Streptophyta</taxon>
        <taxon>Embryophyta</taxon>
        <taxon>Tracheophyta</taxon>
        <taxon>Spermatophyta</taxon>
        <taxon>Magnoliopsida</taxon>
        <taxon>eudicotyledons</taxon>
        <taxon>Gunneridae</taxon>
        <taxon>Pentapetalae</taxon>
        <taxon>rosids</taxon>
        <taxon>malvids</taxon>
        <taxon>Malvales</taxon>
        <taxon>Malvaceae</taxon>
        <taxon>Grewioideae</taxon>
        <taxon>Apeibeae</taxon>
        <taxon>Corchorus</taxon>
    </lineage>
</organism>
<name>A0A1R3KZE3_COCAP</name>
<accession>A0A1R3KZE3</accession>
<comment type="caution">
    <text evidence="1">The sequence shown here is derived from an EMBL/GenBank/DDBJ whole genome shotgun (WGS) entry which is preliminary data.</text>
</comment>
<dbReference type="Gramene" id="OMP12388">
    <property type="protein sequence ID" value="OMP12388"/>
    <property type="gene ID" value="CCACVL1_00013"/>
</dbReference>